<dbReference type="Gene3D" id="3.30.420.10">
    <property type="entry name" value="Ribonuclease H-like superfamily/Ribonuclease H"/>
    <property type="match status" value="1"/>
</dbReference>
<evidence type="ECO:0000259" key="2">
    <source>
        <dbReference type="PROSITE" id="PS50994"/>
    </source>
</evidence>
<name>A0A8C2IA21_CYPCA</name>
<dbReference type="FunFam" id="1.10.340.70:FF:000001">
    <property type="entry name" value="Retrovirus-related Pol polyprotein from transposon gypsy-like Protein"/>
    <property type="match status" value="1"/>
</dbReference>
<dbReference type="PROSITE" id="PS50994">
    <property type="entry name" value="INTEGRASE"/>
    <property type="match status" value="1"/>
</dbReference>
<dbReference type="Ensembl" id="ENSCCRT00020084184.1">
    <property type="protein sequence ID" value="ENSCCRP00020076792.1"/>
    <property type="gene ID" value="ENSCCRG00020035738.1"/>
</dbReference>
<sequence>MFDLSYNLKDVVTMQQNDPDIDTVRHWVKQSQRPPRRQLAGNPVAQVVVPPALKNYILLQLHGAPTAAHFLPERVWELARRFCYWPSMFKDIKMWCEQCTTCQTRHKPVPIHQAPMGGSLTTRPFERVAMDILELPITTKGNRYVLVVKDYFTKFVNLYALFYQSAQTVAHCLFEDYILIHGIPESLHSDQGRQFESEVVSTLCRLLKIKKTRTTAYHPASDGMVERFNRTLTDQLAKILFSCGGEWDNYIKQVAFAYNSSPHLSTKFSPYFLVHGREPRMPTDVLLATHTLDQNISTCHAAFVSTLLANLQDAFRSARMYSEVAHDRQKLYHDSGLRHQPYAVGAMVWLHNPVESRMKLAPHWKGPFKIAQIFDSGGEPGLTYRIVSPMDSDGQGQVVHYNRLRPYTLPVPTLSSDERLSVVPHFLPYSPYKESDMLGGLQHSKLQKNLSEALEGPDQCIPGVSRAGRRLKPPGCLKDFVLF</sequence>
<dbReference type="InterPro" id="IPR012337">
    <property type="entry name" value="RNaseH-like_sf"/>
</dbReference>
<dbReference type="Proteomes" id="UP000694701">
    <property type="component" value="Unplaced"/>
</dbReference>
<dbReference type="PANTHER" id="PTHR37984">
    <property type="entry name" value="PROTEIN CBG26694"/>
    <property type="match status" value="1"/>
</dbReference>
<evidence type="ECO:0000313" key="4">
    <source>
        <dbReference type="Proteomes" id="UP000694701"/>
    </source>
</evidence>
<dbReference type="AlphaFoldDB" id="A0A8C2IA21"/>
<dbReference type="GO" id="GO:0003676">
    <property type="term" value="F:nucleic acid binding"/>
    <property type="evidence" value="ECO:0007669"/>
    <property type="project" value="InterPro"/>
</dbReference>
<feature type="domain" description="Integrase catalytic" evidence="2">
    <location>
        <begin position="120"/>
        <end position="278"/>
    </location>
</feature>
<dbReference type="Gene3D" id="1.10.340.70">
    <property type="match status" value="1"/>
</dbReference>
<dbReference type="Pfam" id="PF00665">
    <property type="entry name" value="rve"/>
    <property type="match status" value="1"/>
</dbReference>
<dbReference type="PANTHER" id="PTHR37984:SF5">
    <property type="entry name" value="PROTEIN NYNRIN-LIKE"/>
    <property type="match status" value="1"/>
</dbReference>
<dbReference type="InterPro" id="IPR036397">
    <property type="entry name" value="RNaseH_sf"/>
</dbReference>
<dbReference type="SUPFAM" id="SSF53098">
    <property type="entry name" value="Ribonuclease H-like"/>
    <property type="match status" value="1"/>
</dbReference>
<dbReference type="Pfam" id="PF17921">
    <property type="entry name" value="Integrase_H2C2"/>
    <property type="match status" value="1"/>
</dbReference>
<accession>A0A8C2IA21</accession>
<protein>
    <recommendedName>
        <fullName evidence="1">Gypsy retrotransposon integrase-like protein 1</fullName>
    </recommendedName>
</protein>
<dbReference type="InterPro" id="IPR050951">
    <property type="entry name" value="Retrovirus_Pol_polyprotein"/>
</dbReference>
<reference evidence="3" key="1">
    <citation type="submission" date="2025-08" db="UniProtKB">
        <authorList>
            <consortium name="Ensembl"/>
        </authorList>
    </citation>
    <scope>IDENTIFICATION</scope>
</reference>
<dbReference type="InterPro" id="IPR041588">
    <property type="entry name" value="Integrase_H2C2"/>
</dbReference>
<dbReference type="GO" id="GO:0015074">
    <property type="term" value="P:DNA integration"/>
    <property type="evidence" value="ECO:0007669"/>
    <property type="project" value="InterPro"/>
</dbReference>
<organism evidence="3 4">
    <name type="scientific">Cyprinus carpio</name>
    <name type="common">Common carp</name>
    <dbReference type="NCBI Taxonomy" id="7962"/>
    <lineage>
        <taxon>Eukaryota</taxon>
        <taxon>Metazoa</taxon>
        <taxon>Chordata</taxon>
        <taxon>Craniata</taxon>
        <taxon>Vertebrata</taxon>
        <taxon>Euteleostomi</taxon>
        <taxon>Actinopterygii</taxon>
        <taxon>Neopterygii</taxon>
        <taxon>Teleostei</taxon>
        <taxon>Ostariophysi</taxon>
        <taxon>Cypriniformes</taxon>
        <taxon>Cyprinidae</taxon>
        <taxon>Cyprininae</taxon>
        <taxon>Cyprinus</taxon>
    </lineage>
</organism>
<dbReference type="InterPro" id="IPR001584">
    <property type="entry name" value="Integrase_cat-core"/>
</dbReference>
<proteinExistence type="predicted"/>
<evidence type="ECO:0000256" key="1">
    <source>
        <dbReference type="ARBA" id="ARBA00039658"/>
    </source>
</evidence>
<evidence type="ECO:0000313" key="3">
    <source>
        <dbReference type="Ensembl" id="ENSCCRP00020076792.1"/>
    </source>
</evidence>
<dbReference type="FunFam" id="3.30.420.10:FF:000032">
    <property type="entry name" value="Retrovirus-related Pol polyprotein from transposon 297-like Protein"/>
    <property type="match status" value="1"/>
</dbReference>